<evidence type="ECO:0000313" key="1">
    <source>
        <dbReference type="EMBL" id="GAH75753.1"/>
    </source>
</evidence>
<dbReference type="AlphaFoldDB" id="X1K0Y9"/>
<dbReference type="EMBL" id="BARU01026328">
    <property type="protein sequence ID" value="GAH75753.1"/>
    <property type="molecule type" value="Genomic_DNA"/>
</dbReference>
<protein>
    <submittedName>
        <fullName evidence="1">Uncharacterized protein</fullName>
    </submittedName>
</protein>
<gene>
    <name evidence="1" type="ORF">S03H2_42310</name>
</gene>
<organism evidence="1">
    <name type="scientific">marine sediment metagenome</name>
    <dbReference type="NCBI Taxonomy" id="412755"/>
    <lineage>
        <taxon>unclassified sequences</taxon>
        <taxon>metagenomes</taxon>
        <taxon>ecological metagenomes</taxon>
    </lineage>
</organism>
<proteinExistence type="predicted"/>
<reference evidence="1" key="1">
    <citation type="journal article" date="2014" name="Front. Microbiol.">
        <title>High frequency of phylogenetically diverse reductive dehalogenase-homologous genes in deep subseafloor sedimentary metagenomes.</title>
        <authorList>
            <person name="Kawai M."/>
            <person name="Futagami T."/>
            <person name="Toyoda A."/>
            <person name="Takaki Y."/>
            <person name="Nishi S."/>
            <person name="Hori S."/>
            <person name="Arai W."/>
            <person name="Tsubouchi T."/>
            <person name="Morono Y."/>
            <person name="Uchiyama I."/>
            <person name="Ito T."/>
            <person name="Fujiyama A."/>
            <person name="Inagaki F."/>
            <person name="Takami H."/>
        </authorList>
    </citation>
    <scope>NUCLEOTIDE SEQUENCE</scope>
    <source>
        <strain evidence="1">Expedition CK06-06</strain>
    </source>
</reference>
<accession>X1K0Y9</accession>
<name>X1K0Y9_9ZZZZ</name>
<comment type="caution">
    <text evidence="1">The sequence shown here is derived from an EMBL/GenBank/DDBJ whole genome shotgun (WGS) entry which is preliminary data.</text>
</comment>
<sequence length="55" mass="6282">MTSIRRKLSEKGFDIIEEFSCPGFDTNGPLKLTGGIRKVRPNKEDLEKARIFARD</sequence>